<keyword evidence="1" id="KW-1133">Transmembrane helix</keyword>
<organism evidence="2 3">
    <name type="scientific">Absidia repens</name>
    <dbReference type="NCBI Taxonomy" id="90262"/>
    <lineage>
        <taxon>Eukaryota</taxon>
        <taxon>Fungi</taxon>
        <taxon>Fungi incertae sedis</taxon>
        <taxon>Mucoromycota</taxon>
        <taxon>Mucoromycotina</taxon>
        <taxon>Mucoromycetes</taxon>
        <taxon>Mucorales</taxon>
        <taxon>Cunninghamellaceae</taxon>
        <taxon>Absidia</taxon>
    </lineage>
</organism>
<comment type="caution">
    <text evidence="2">The sequence shown here is derived from an EMBL/GenBank/DDBJ whole genome shotgun (WGS) entry which is preliminary data.</text>
</comment>
<proteinExistence type="predicted"/>
<keyword evidence="3" id="KW-1185">Reference proteome</keyword>
<accession>A0A1X2IUR6</accession>
<sequence>MEVTQYFSHYLNNTTNVENKSTHYLVLNKRNPFGITGNQPNAAIDGSAIRQDMLDDIEILYVGLCMIYLLQYLLSLRFPWLATITINTSTRAMNIISTIAIALILATLFYALHEETCLAVGMIAFIAGLDFCYGHSKATSTGIIYLEYQGMIYRYVIAAKLVKAWNTILSSTGTLYDQMQQPSALKMNSHRFVSQHSPLNTRFKYYAAFIHGILALEFGMNTYMELIENQFFIISTKYENTAIETKFTVVLYRQILCYGRLESGYYDIFGA</sequence>
<keyword evidence="1" id="KW-0812">Transmembrane</keyword>
<dbReference type="Proteomes" id="UP000193560">
    <property type="component" value="Unassembled WGS sequence"/>
</dbReference>
<feature type="transmembrane region" description="Helical" evidence="1">
    <location>
        <begin position="59"/>
        <end position="80"/>
    </location>
</feature>
<feature type="transmembrane region" description="Helical" evidence="1">
    <location>
        <begin position="92"/>
        <end position="112"/>
    </location>
</feature>
<protein>
    <submittedName>
        <fullName evidence="2">Uncharacterized protein</fullName>
    </submittedName>
</protein>
<reference evidence="2 3" key="1">
    <citation type="submission" date="2016-07" db="EMBL/GenBank/DDBJ databases">
        <title>Pervasive Adenine N6-methylation of Active Genes in Fungi.</title>
        <authorList>
            <consortium name="DOE Joint Genome Institute"/>
            <person name="Mondo S.J."/>
            <person name="Dannebaum R.O."/>
            <person name="Kuo R.C."/>
            <person name="Labutti K."/>
            <person name="Haridas S."/>
            <person name="Kuo A."/>
            <person name="Salamov A."/>
            <person name="Ahrendt S.R."/>
            <person name="Lipzen A."/>
            <person name="Sullivan W."/>
            <person name="Andreopoulos W.B."/>
            <person name="Clum A."/>
            <person name="Lindquist E."/>
            <person name="Daum C."/>
            <person name="Ramamoorthy G.K."/>
            <person name="Gryganskyi A."/>
            <person name="Culley D."/>
            <person name="Magnuson J.K."/>
            <person name="James T.Y."/>
            <person name="O'Malley M.A."/>
            <person name="Stajich J.E."/>
            <person name="Spatafora J.W."/>
            <person name="Visel A."/>
            <person name="Grigoriev I.V."/>
        </authorList>
    </citation>
    <scope>NUCLEOTIDE SEQUENCE [LARGE SCALE GENOMIC DNA]</scope>
    <source>
        <strain evidence="2 3">NRRL 1336</strain>
    </source>
</reference>
<evidence type="ECO:0000313" key="2">
    <source>
        <dbReference type="EMBL" id="ORZ22545.1"/>
    </source>
</evidence>
<dbReference type="AlphaFoldDB" id="A0A1X2IUR6"/>
<name>A0A1X2IUR6_9FUNG</name>
<evidence type="ECO:0000256" key="1">
    <source>
        <dbReference type="SAM" id="Phobius"/>
    </source>
</evidence>
<dbReference type="EMBL" id="MCGE01000004">
    <property type="protein sequence ID" value="ORZ22545.1"/>
    <property type="molecule type" value="Genomic_DNA"/>
</dbReference>
<gene>
    <name evidence="2" type="ORF">BCR42DRAFT_433866</name>
</gene>
<keyword evidence="1" id="KW-0472">Membrane</keyword>
<evidence type="ECO:0000313" key="3">
    <source>
        <dbReference type="Proteomes" id="UP000193560"/>
    </source>
</evidence>